<dbReference type="GO" id="GO:0009279">
    <property type="term" value="C:cell outer membrane"/>
    <property type="evidence" value="ECO:0007669"/>
    <property type="project" value="UniProtKB-SubCell"/>
</dbReference>
<keyword evidence="3 7" id="KW-1134">Transmembrane beta strand</keyword>
<evidence type="ECO:0000256" key="2">
    <source>
        <dbReference type="ARBA" id="ARBA00022448"/>
    </source>
</evidence>
<keyword evidence="8" id="KW-0732">Signal</keyword>
<dbReference type="SUPFAM" id="SSF56935">
    <property type="entry name" value="Porins"/>
    <property type="match status" value="1"/>
</dbReference>
<dbReference type="NCBIfam" id="TIGR04056">
    <property type="entry name" value="OMP_RagA_SusC"/>
    <property type="match status" value="1"/>
</dbReference>
<dbReference type="InterPro" id="IPR012910">
    <property type="entry name" value="Plug_dom"/>
</dbReference>
<dbReference type="Pfam" id="PF07715">
    <property type="entry name" value="Plug"/>
    <property type="match status" value="1"/>
</dbReference>
<dbReference type="InterPro" id="IPR023996">
    <property type="entry name" value="TonB-dep_OMP_SusC/RagA"/>
</dbReference>
<feature type="chain" id="PRO_5016415197" evidence="8">
    <location>
        <begin position="21"/>
        <end position="1064"/>
    </location>
</feature>
<feature type="domain" description="TonB-dependent receptor plug" evidence="9">
    <location>
        <begin position="122"/>
        <end position="226"/>
    </location>
</feature>
<dbReference type="RefSeq" id="WP_111395124.1">
    <property type="nucleotide sequence ID" value="NZ_QKTX01000029.1"/>
</dbReference>
<protein>
    <submittedName>
        <fullName evidence="10">TonB-linked SusC/RagA family outer membrane protein</fullName>
    </submittedName>
</protein>
<feature type="signal peptide" evidence="8">
    <location>
        <begin position="1"/>
        <end position="20"/>
    </location>
</feature>
<dbReference type="Pfam" id="PF13715">
    <property type="entry name" value="CarbopepD_reg_2"/>
    <property type="match status" value="1"/>
</dbReference>
<sequence length="1064" mass="119033">MKKIFLTFLALLCASHLILAQGQTAVLKGKVISNEDQSPLPGALITLGENSKIGIADGEGSFAIEAAFGTYQLRVTYLGMIPLELEVTLPVQDELLLSMDPDIRSLHEVTVMSTGYQDVPAERVTGSFVALDRDLINRRVSSNLLDRLEDVTPGLIFNRGLTTGRNTLSIRGRSTLFSNTQPLIVVDNFPYDGPLESINPNDIDQITVLKDAAAASIWGARAGNGVIVITTKNGAVGSPTRVSFNSNVNLFEERDLFYVPQMDMGDFVDIQKSLFQTNFYRSQEISPNRAALPQTVETWIALRDGKITEQESNEIINRLKNQDLRRDLETYYYRPRVNQQHSLTVSGGGKDNSYLVSMGYDKNLQDVYGNEDDRWTVQAKNTWNLLQNRLNWNVGFYLSKSTNLTTTQVPNGEPNARLADNQGNPLQIYTNLSERYLGTVTNLGLLDWRNIPLEEIGVLDFRSNRMDGRFQTGLSYKILDGLSAQVSYQYWMNRGRNREHNPESLYYVRDLINRYTQLGNGGVANRPIPLGGILDLEDSDSYSHTLRSMLSYRKAWGRDHQVNLIAGTEIRDLSAESNSMRYYGYNDQLGTSRAMDYLTRYPYVYNPTALFTIDPRQAHTGSVDRFVSYYANGGYTYKNKLDLTASVRKDQSNFFGVEANRRGVPLWSAGLGWTISQERFAGFLNGAFLKGKASYGFSGNLDKNLSGSMTASYFNFPSNSFVPNIPGANIVNPPNPALTWERVRIWNTGVDFESKGGRLRGSLEAYQKTGLDLIGQYEPSLSSGFLRVTSNYASTQTRGVDLTLGKDWLKGSLKWKTDFFYSKVKDEVKVLDIEYSASALVGSFANANPVPVIGNPLFSIYSYPWGGLNPDTGNPVGFLDGEPSENYAGILSASNLGNLQFHGPARPTDFGALRNTFSFNGLSLSFNVSYRFGYYYRRSTVDYFNLLRGQIGHGDFHARWMKPGDELITQVPSLPSTANNTRHLFYANSAVLVERGDHIRLQDIRLGYTLDQGKLSWLPFRSSEFYAYANNLGILWKASSDPLDPDFRSARPVRSLALGLKIDF</sequence>
<dbReference type="InterPro" id="IPR023997">
    <property type="entry name" value="TonB-dep_OMP_SusC/RagA_CS"/>
</dbReference>
<dbReference type="EMBL" id="QKTX01000029">
    <property type="protein sequence ID" value="PZV76025.1"/>
    <property type="molecule type" value="Genomic_DNA"/>
</dbReference>
<gene>
    <name evidence="10" type="ORF">CLV31_12921</name>
</gene>
<evidence type="ECO:0000256" key="4">
    <source>
        <dbReference type="ARBA" id="ARBA00022692"/>
    </source>
</evidence>
<dbReference type="Gene3D" id="2.40.170.20">
    <property type="entry name" value="TonB-dependent receptor, beta-barrel domain"/>
    <property type="match status" value="1"/>
</dbReference>
<dbReference type="PROSITE" id="PS52016">
    <property type="entry name" value="TONB_DEPENDENT_REC_3"/>
    <property type="match status" value="1"/>
</dbReference>
<evidence type="ECO:0000256" key="6">
    <source>
        <dbReference type="ARBA" id="ARBA00023237"/>
    </source>
</evidence>
<evidence type="ECO:0000256" key="5">
    <source>
        <dbReference type="ARBA" id="ARBA00023136"/>
    </source>
</evidence>
<proteinExistence type="inferred from homology"/>
<dbReference type="Proteomes" id="UP000248917">
    <property type="component" value="Unassembled WGS sequence"/>
</dbReference>
<dbReference type="InterPro" id="IPR037066">
    <property type="entry name" value="Plug_dom_sf"/>
</dbReference>
<organism evidence="10 11">
    <name type="scientific">Algoriphagus aquaeductus</name>
    <dbReference type="NCBI Taxonomy" id="475299"/>
    <lineage>
        <taxon>Bacteria</taxon>
        <taxon>Pseudomonadati</taxon>
        <taxon>Bacteroidota</taxon>
        <taxon>Cytophagia</taxon>
        <taxon>Cytophagales</taxon>
        <taxon>Cyclobacteriaceae</taxon>
        <taxon>Algoriphagus</taxon>
    </lineage>
</organism>
<dbReference type="OrthoDB" id="9768177at2"/>
<dbReference type="InterPro" id="IPR036942">
    <property type="entry name" value="Beta-barrel_TonB_sf"/>
</dbReference>
<reference evidence="10 11" key="1">
    <citation type="submission" date="2018-06" db="EMBL/GenBank/DDBJ databases">
        <title>Genomic Encyclopedia of Archaeal and Bacterial Type Strains, Phase II (KMG-II): from individual species to whole genera.</title>
        <authorList>
            <person name="Goeker M."/>
        </authorList>
    </citation>
    <scope>NUCLEOTIDE SEQUENCE [LARGE SCALE GENOMIC DNA]</scope>
    <source>
        <strain evidence="10 11">T4</strain>
    </source>
</reference>
<keyword evidence="5 7" id="KW-0472">Membrane</keyword>
<dbReference type="SUPFAM" id="SSF49464">
    <property type="entry name" value="Carboxypeptidase regulatory domain-like"/>
    <property type="match status" value="1"/>
</dbReference>
<keyword evidence="2 7" id="KW-0813">Transport</keyword>
<comment type="similarity">
    <text evidence="7">Belongs to the TonB-dependent receptor family.</text>
</comment>
<evidence type="ECO:0000259" key="9">
    <source>
        <dbReference type="Pfam" id="PF07715"/>
    </source>
</evidence>
<evidence type="ECO:0000256" key="1">
    <source>
        <dbReference type="ARBA" id="ARBA00004571"/>
    </source>
</evidence>
<evidence type="ECO:0000313" key="10">
    <source>
        <dbReference type="EMBL" id="PZV76025.1"/>
    </source>
</evidence>
<accession>A0A326RUK4</accession>
<evidence type="ECO:0000256" key="8">
    <source>
        <dbReference type="SAM" id="SignalP"/>
    </source>
</evidence>
<evidence type="ECO:0000256" key="3">
    <source>
        <dbReference type="ARBA" id="ARBA00022452"/>
    </source>
</evidence>
<comment type="subcellular location">
    <subcellularLocation>
        <location evidence="1 7">Cell outer membrane</location>
        <topology evidence="1 7">Multi-pass membrane protein</topology>
    </subcellularLocation>
</comment>
<evidence type="ECO:0000256" key="7">
    <source>
        <dbReference type="PROSITE-ProRule" id="PRU01360"/>
    </source>
</evidence>
<name>A0A326RUK4_9BACT</name>
<evidence type="ECO:0000313" key="11">
    <source>
        <dbReference type="Proteomes" id="UP000248917"/>
    </source>
</evidence>
<keyword evidence="6 7" id="KW-0998">Cell outer membrane</keyword>
<keyword evidence="11" id="KW-1185">Reference proteome</keyword>
<comment type="caution">
    <text evidence="10">The sequence shown here is derived from an EMBL/GenBank/DDBJ whole genome shotgun (WGS) entry which is preliminary data.</text>
</comment>
<dbReference type="InterPro" id="IPR008969">
    <property type="entry name" value="CarboxyPept-like_regulatory"/>
</dbReference>
<keyword evidence="4 7" id="KW-0812">Transmembrane</keyword>
<dbReference type="Gene3D" id="2.60.40.1120">
    <property type="entry name" value="Carboxypeptidase-like, regulatory domain"/>
    <property type="match status" value="1"/>
</dbReference>
<dbReference type="InterPro" id="IPR039426">
    <property type="entry name" value="TonB-dep_rcpt-like"/>
</dbReference>
<dbReference type="NCBIfam" id="TIGR04057">
    <property type="entry name" value="SusC_RagA_signa"/>
    <property type="match status" value="1"/>
</dbReference>
<dbReference type="AlphaFoldDB" id="A0A326RUK4"/>
<dbReference type="Gene3D" id="2.170.130.10">
    <property type="entry name" value="TonB-dependent receptor, plug domain"/>
    <property type="match status" value="1"/>
</dbReference>